<dbReference type="PATRIC" id="fig|665004.4.peg.2912"/>
<dbReference type="OrthoDB" id="5241256at2"/>
<dbReference type="Gene3D" id="3.40.50.720">
    <property type="entry name" value="NAD(P)-binding Rossmann-like Domain"/>
    <property type="match status" value="1"/>
</dbReference>
<dbReference type="InterPro" id="IPR036291">
    <property type="entry name" value="NAD(P)-bd_dom_sf"/>
</dbReference>
<evidence type="ECO:0000259" key="2">
    <source>
        <dbReference type="Pfam" id="PF12697"/>
    </source>
</evidence>
<dbReference type="Pfam" id="PF07993">
    <property type="entry name" value="NAD_binding_4"/>
    <property type="match status" value="1"/>
</dbReference>
<keyword evidence="4" id="KW-1185">Reference proteome</keyword>
<dbReference type="Gene3D" id="3.40.50.1820">
    <property type="entry name" value="alpha/beta hydrolase"/>
    <property type="match status" value="1"/>
</dbReference>
<dbReference type="Proteomes" id="UP000074382">
    <property type="component" value="Unassembled WGS sequence"/>
</dbReference>
<feature type="domain" description="AB hydrolase-1" evidence="2">
    <location>
        <begin position="373"/>
        <end position="587"/>
    </location>
</feature>
<evidence type="ECO:0000313" key="4">
    <source>
        <dbReference type="Proteomes" id="UP000074382"/>
    </source>
</evidence>
<evidence type="ECO:0008006" key="5">
    <source>
        <dbReference type="Google" id="ProtNLM"/>
    </source>
</evidence>
<dbReference type="RefSeq" id="WP_068757099.1">
    <property type="nucleotide sequence ID" value="NZ_KQ950183.1"/>
</dbReference>
<dbReference type="AlphaFoldDB" id="A0A147KL32"/>
<dbReference type="InterPro" id="IPR013120">
    <property type="entry name" value="FAR_NAD-bd"/>
</dbReference>
<organism evidence="3 4">
    <name type="scientific">Thermobifida cellulosilytica TB100</name>
    <dbReference type="NCBI Taxonomy" id="665004"/>
    <lineage>
        <taxon>Bacteria</taxon>
        <taxon>Bacillati</taxon>
        <taxon>Actinomycetota</taxon>
        <taxon>Actinomycetes</taxon>
        <taxon>Streptosporangiales</taxon>
        <taxon>Nocardiopsidaceae</taxon>
        <taxon>Thermobifida</taxon>
    </lineage>
</organism>
<evidence type="ECO:0000313" key="3">
    <source>
        <dbReference type="EMBL" id="KUP97949.1"/>
    </source>
</evidence>
<reference evidence="4" key="1">
    <citation type="journal article" date="2017" name="Acta Aliment.">
        <title>Plant polysaccharide degrading enzyme system of Thermpbifida cellulosilytica TB100 revealed by de novo genome project data.</title>
        <authorList>
            <person name="Toth A."/>
            <person name="Baka E."/>
            <person name="Luzics S."/>
            <person name="Bata-Vidacs I."/>
            <person name="Nagy I."/>
            <person name="Balint B."/>
            <person name="Herceg R."/>
            <person name="Olasz F."/>
            <person name="Wilk T."/>
            <person name="Nagy T."/>
            <person name="Kriszt B."/>
            <person name="Nagy I."/>
            <person name="Kukolya J."/>
        </authorList>
    </citation>
    <scope>NUCLEOTIDE SEQUENCE [LARGE SCALE GENOMIC DNA]</scope>
    <source>
        <strain evidence="4">TB100</strain>
    </source>
</reference>
<dbReference type="PANTHER" id="PTHR48079">
    <property type="entry name" value="PROTEIN YEEZ"/>
    <property type="match status" value="1"/>
</dbReference>
<dbReference type="InterPro" id="IPR000073">
    <property type="entry name" value="AB_hydrolase_1"/>
</dbReference>
<dbReference type="STRING" id="665004.AC529_04020"/>
<evidence type="ECO:0000259" key="1">
    <source>
        <dbReference type="Pfam" id="PF07993"/>
    </source>
</evidence>
<dbReference type="EMBL" id="LGEM01000017">
    <property type="protein sequence ID" value="KUP97949.1"/>
    <property type="molecule type" value="Genomic_DNA"/>
</dbReference>
<protein>
    <recommendedName>
        <fullName evidence="5">NAD-dependent dehydratase</fullName>
    </recommendedName>
</protein>
<dbReference type="InterPro" id="IPR029058">
    <property type="entry name" value="AB_hydrolase_fold"/>
</dbReference>
<dbReference type="Pfam" id="PF12697">
    <property type="entry name" value="Abhydrolase_6"/>
    <property type="match status" value="1"/>
</dbReference>
<dbReference type="SUPFAM" id="SSF51735">
    <property type="entry name" value="NAD(P)-binding Rossmann-fold domains"/>
    <property type="match status" value="1"/>
</dbReference>
<dbReference type="GO" id="GO:0005737">
    <property type="term" value="C:cytoplasm"/>
    <property type="evidence" value="ECO:0007669"/>
    <property type="project" value="TreeGrafter"/>
</dbReference>
<gene>
    <name evidence="3" type="ORF">AC529_04020</name>
</gene>
<accession>A0A147KL32</accession>
<comment type="caution">
    <text evidence="3">The sequence shown here is derived from an EMBL/GenBank/DDBJ whole genome shotgun (WGS) entry which is preliminary data.</text>
</comment>
<dbReference type="GO" id="GO:0004029">
    <property type="term" value="F:aldehyde dehydrogenase (NAD+) activity"/>
    <property type="evidence" value="ECO:0007669"/>
    <property type="project" value="TreeGrafter"/>
</dbReference>
<proteinExistence type="predicted"/>
<name>A0A147KL32_THECS</name>
<feature type="domain" description="Thioester reductase (TE)" evidence="1">
    <location>
        <begin position="11"/>
        <end position="234"/>
    </location>
</feature>
<sequence>MSPPPDSLVLGATGFIGRWLLAELLRRGHSVAAGVRGGPDREPYLRDWLRAHDAPVDRLSVVHVDITRPGLDLDGAAARHLAQVRDVHNCASLFRFGLARQEARAVNVDGARNVLAWAAGLSGLRRVVHITGYRVAAHPGDPAGIARLYRKAGAYEASKVEADATVRALAERDGLPLSIVNPSTVIGHSATGEAGQYLGLAETVRTLWQGRLRLLPGGEATFVPVVAVDHLARFLAEVPGRDTGGVRAHWVLDETTPNLPELVAHLADHLGVPAPRRSVPTALLRRLPRAVTRVEPETLPFLAADRYDTASAHALARTAGLRHPPVRDALSRWADRLVADGFGALPPGRPGGLHPVAGSRTYLVGERAAPDYVLLHGLPLDGESWQDVADRLDGSTLVPDLPGLGRSAPARVPAEVWLAELLAPAATRPVLVGHSAGCAPALRHAHAHPDRVAALVLVAPAFLQPHASPLLRIRPLARRALARMTPGRLAAFTGLGEEAAGHRAVASAALNLRRSGAAARAAAHLAAARRPAERAALRNLLAACPVPVTLVVGEHDPVDASGLDVPVVTVPAAGHYPQLTAAQAVAEQITRAAAEARAAA</sequence>
<dbReference type="PANTHER" id="PTHR48079:SF6">
    <property type="entry name" value="NAD(P)-BINDING DOMAIN-CONTAINING PROTEIN-RELATED"/>
    <property type="match status" value="1"/>
</dbReference>
<dbReference type="SUPFAM" id="SSF53474">
    <property type="entry name" value="alpha/beta-Hydrolases"/>
    <property type="match status" value="1"/>
</dbReference>
<dbReference type="InterPro" id="IPR051783">
    <property type="entry name" value="NAD(P)-dependent_oxidoreduct"/>
</dbReference>